<evidence type="ECO:0000313" key="1">
    <source>
        <dbReference type="EMBL" id="MWV27007.1"/>
    </source>
</evidence>
<gene>
    <name evidence="1" type="ORF">GRF63_03720</name>
</gene>
<dbReference type="RefSeq" id="WP_160484625.1">
    <property type="nucleotide sequence ID" value="NZ_WUBR01000001.1"/>
</dbReference>
<reference evidence="1 2" key="1">
    <citation type="submission" date="2019-12" db="EMBL/GenBank/DDBJ databases">
        <authorList>
            <person name="Lee S.D."/>
        </authorList>
    </citation>
    <scope>NUCLEOTIDE SEQUENCE [LARGE SCALE GENOMIC DNA]</scope>
    <source>
        <strain evidence="1 2">GH3-10</strain>
    </source>
</reference>
<dbReference type="EMBL" id="WUBR01000001">
    <property type="protein sequence ID" value="MWV27007.1"/>
    <property type="molecule type" value="Genomic_DNA"/>
</dbReference>
<name>A0A844X9J0_9SPHN</name>
<comment type="caution">
    <text evidence="1">The sequence shown here is derived from an EMBL/GenBank/DDBJ whole genome shotgun (WGS) entry which is preliminary data.</text>
</comment>
<dbReference type="AlphaFoldDB" id="A0A844X9J0"/>
<reference evidence="1 2" key="2">
    <citation type="submission" date="2020-02" db="EMBL/GenBank/DDBJ databases">
        <title>Erythrobacter dongmakensis sp. nov., isolated from a tidal mudflat.</title>
        <authorList>
            <person name="Kim I.S."/>
        </authorList>
    </citation>
    <scope>NUCLEOTIDE SEQUENCE [LARGE SCALE GENOMIC DNA]</scope>
    <source>
        <strain evidence="1 2">GH3-10</strain>
    </source>
</reference>
<accession>A0A844X9J0</accession>
<organism evidence="1 2">
    <name type="scientific">Aurantiacibacter rhizosphaerae</name>
    <dbReference type="NCBI Taxonomy" id="2691582"/>
    <lineage>
        <taxon>Bacteria</taxon>
        <taxon>Pseudomonadati</taxon>
        <taxon>Pseudomonadota</taxon>
        <taxon>Alphaproteobacteria</taxon>
        <taxon>Sphingomonadales</taxon>
        <taxon>Erythrobacteraceae</taxon>
        <taxon>Aurantiacibacter</taxon>
    </lineage>
</organism>
<protein>
    <submittedName>
        <fullName evidence="1">Uncharacterized protein</fullName>
    </submittedName>
</protein>
<keyword evidence="2" id="KW-1185">Reference proteome</keyword>
<sequence>MSMHVEHAGRRVAANLAAAEDLANQTLHAHATLMQSMMDVRTQTDVAPYEGMTAVMRVQSAMSKLVEAQADIAKAHKSLRDDFTRITAVPDDGTRCPTEKYIGAVKTAA</sequence>
<proteinExistence type="predicted"/>
<evidence type="ECO:0000313" key="2">
    <source>
        <dbReference type="Proteomes" id="UP000461409"/>
    </source>
</evidence>
<dbReference type="Proteomes" id="UP000461409">
    <property type="component" value="Unassembled WGS sequence"/>
</dbReference>